<dbReference type="CDD" id="cd00009">
    <property type="entry name" value="AAA"/>
    <property type="match status" value="1"/>
</dbReference>
<dbReference type="PROSITE" id="PS51903">
    <property type="entry name" value="CLP_R"/>
    <property type="match status" value="1"/>
</dbReference>
<dbReference type="AlphaFoldDB" id="W7B6L3"/>
<dbReference type="GO" id="GO:0006508">
    <property type="term" value="P:proteolysis"/>
    <property type="evidence" value="ECO:0007669"/>
    <property type="project" value="UniProtKB-KW"/>
</dbReference>
<feature type="coiled-coil region" evidence="4">
    <location>
        <begin position="85"/>
        <end position="112"/>
    </location>
</feature>
<dbReference type="GO" id="GO:0034605">
    <property type="term" value="P:cellular response to heat"/>
    <property type="evidence" value="ECO:0007669"/>
    <property type="project" value="TreeGrafter"/>
</dbReference>
<dbReference type="Pfam" id="PF02861">
    <property type="entry name" value="Clp_N"/>
    <property type="match status" value="1"/>
</dbReference>
<keyword evidence="1" id="KW-0547">Nucleotide-binding</keyword>
<keyword evidence="7" id="KW-1185">Reference proteome</keyword>
<dbReference type="InterPro" id="IPR004176">
    <property type="entry name" value="Clp_R_N"/>
</dbReference>
<evidence type="ECO:0000313" key="7">
    <source>
        <dbReference type="Proteomes" id="UP000019253"/>
    </source>
</evidence>
<accession>W7B6L3</accession>
<keyword evidence="4" id="KW-0175">Coiled coil</keyword>
<evidence type="ECO:0000256" key="4">
    <source>
        <dbReference type="SAM" id="Coils"/>
    </source>
</evidence>
<proteinExistence type="predicted"/>
<evidence type="ECO:0000256" key="1">
    <source>
        <dbReference type="ARBA" id="ARBA00022741"/>
    </source>
</evidence>
<dbReference type="Pfam" id="PF23569">
    <property type="entry name" value="NBD_SMAX1"/>
    <property type="match status" value="1"/>
</dbReference>
<organism evidence="6 7">
    <name type="scientific">Listeria grandensis FSL F6-0971</name>
    <dbReference type="NCBI Taxonomy" id="1265819"/>
    <lineage>
        <taxon>Bacteria</taxon>
        <taxon>Bacillati</taxon>
        <taxon>Bacillota</taxon>
        <taxon>Bacilli</taxon>
        <taxon>Bacillales</taxon>
        <taxon>Listeriaceae</taxon>
        <taxon>Listeria</taxon>
    </lineage>
</organism>
<gene>
    <name evidence="6" type="ORF">PGRAN_11108</name>
</gene>
<evidence type="ECO:0000313" key="6">
    <source>
        <dbReference type="EMBL" id="EUJ22939.1"/>
    </source>
</evidence>
<dbReference type="STRING" id="1265819.PGRAN_11108"/>
<dbReference type="PATRIC" id="fig|1265819.5.peg.2223"/>
<dbReference type="SUPFAM" id="SSF81923">
    <property type="entry name" value="Double Clp-N motif"/>
    <property type="match status" value="1"/>
</dbReference>
<dbReference type="PANTHER" id="PTHR11638">
    <property type="entry name" value="ATP-DEPENDENT CLP PROTEASE"/>
    <property type="match status" value="1"/>
</dbReference>
<reference evidence="6 7" key="1">
    <citation type="journal article" date="2014" name="Int. J. Syst. Evol. Microbiol.">
        <title>Listeria floridensis sp. nov., Listeria aquatica sp. nov., Listeria cornellensis sp. nov., Listeria riparia sp. nov. and Listeria grandensis sp. nov., from agricultural and natural environments.</title>
        <authorList>
            <person name="den Bakker H.C."/>
            <person name="Warchocki S."/>
            <person name="Wright E.M."/>
            <person name="Allred A.F."/>
            <person name="Ahlstrom C."/>
            <person name="Manuel C.S."/>
            <person name="Stasiewicz M.J."/>
            <person name="Burrell A."/>
            <person name="Roof S."/>
            <person name="Strawn L."/>
            <person name="Fortes E.D."/>
            <person name="Nightingale K.K."/>
            <person name="Kephart D."/>
            <person name="Wiedmann M."/>
        </authorList>
    </citation>
    <scope>NUCLEOTIDE SEQUENCE [LARGE SCALE GENOMIC DNA]</scope>
    <source>
        <strain evidence="7">FSL F6-971</strain>
    </source>
</reference>
<dbReference type="GO" id="GO:0016887">
    <property type="term" value="F:ATP hydrolysis activity"/>
    <property type="evidence" value="ECO:0007669"/>
    <property type="project" value="TreeGrafter"/>
</dbReference>
<dbReference type="Proteomes" id="UP000019253">
    <property type="component" value="Unassembled WGS sequence"/>
</dbReference>
<dbReference type="SUPFAM" id="SSF52540">
    <property type="entry name" value="P-loop containing nucleoside triphosphate hydrolases"/>
    <property type="match status" value="1"/>
</dbReference>
<dbReference type="InterPro" id="IPR027417">
    <property type="entry name" value="P-loop_NTPase"/>
</dbReference>
<dbReference type="GO" id="GO:0005737">
    <property type="term" value="C:cytoplasm"/>
    <property type="evidence" value="ECO:0007669"/>
    <property type="project" value="TreeGrafter"/>
</dbReference>
<dbReference type="InterPro" id="IPR058680">
    <property type="entry name" value="NBD_SMAX1-like"/>
</dbReference>
<feature type="domain" description="Clp R" evidence="5">
    <location>
        <begin position="3"/>
        <end position="145"/>
    </location>
</feature>
<evidence type="ECO:0000256" key="2">
    <source>
        <dbReference type="ARBA" id="ARBA00022840"/>
    </source>
</evidence>
<protein>
    <submittedName>
        <fullName evidence="6">ATP-dependent Clp protease ATP-binding subunit</fullName>
    </submittedName>
</protein>
<keyword evidence="6" id="KW-0645">Protease</keyword>
<comment type="caution">
    <text evidence="6">The sequence shown here is derived from an EMBL/GenBank/DDBJ whole genome shotgun (WGS) entry which is preliminary data.</text>
</comment>
<sequence>MEMQKFTQQVQETIASAQQLAVEGKQQQIDTLHVFAALLEHSDFAKRVYEVAEVDVKQLFGVIKAAMEKLPSVTGSNVQYGQAMSSSLYELIADAEKERQKLEDDYVSTEHLLLAVMNQKKSPITEAIQISKKQLNEAILQIRGGKRVTTQNAEEQYEALLKYGRDLVAEVRTGKIDPVIGRDAEIRNVIRILSRKTKNNPVLIGEPGVGKTAIVEGLAQRIVRKDVPEGLKDKTIISLDIGSLIAGAKYRGNLKSV</sequence>
<name>W7B6L3_9LIST</name>
<dbReference type="GO" id="GO:0008233">
    <property type="term" value="F:peptidase activity"/>
    <property type="evidence" value="ECO:0007669"/>
    <property type="project" value="UniProtKB-KW"/>
</dbReference>
<dbReference type="Gene3D" id="3.40.50.300">
    <property type="entry name" value="P-loop containing nucleotide triphosphate hydrolases"/>
    <property type="match status" value="1"/>
</dbReference>
<dbReference type="InterPro" id="IPR036628">
    <property type="entry name" value="Clp_N_dom_sf"/>
</dbReference>
<keyword evidence="2 6" id="KW-0067">ATP-binding</keyword>
<dbReference type="InterPro" id="IPR050130">
    <property type="entry name" value="ClpA_ClpB"/>
</dbReference>
<evidence type="ECO:0000259" key="5">
    <source>
        <dbReference type="PROSITE" id="PS51903"/>
    </source>
</evidence>
<evidence type="ECO:0000256" key="3">
    <source>
        <dbReference type="PROSITE-ProRule" id="PRU01251"/>
    </source>
</evidence>
<dbReference type="GO" id="GO:0005524">
    <property type="term" value="F:ATP binding"/>
    <property type="evidence" value="ECO:0007669"/>
    <property type="project" value="UniProtKB-KW"/>
</dbReference>
<keyword evidence="6" id="KW-0378">Hydrolase</keyword>
<dbReference type="PANTHER" id="PTHR11638:SF18">
    <property type="entry name" value="HEAT SHOCK PROTEIN 104"/>
    <property type="match status" value="1"/>
</dbReference>
<dbReference type="Gene3D" id="1.10.1780.10">
    <property type="entry name" value="Clp, N-terminal domain"/>
    <property type="match status" value="1"/>
</dbReference>
<keyword evidence="3" id="KW-0677">Repeat</keyword>
<dbReference type="EMBL" id="AODD01000015">
    <property type="protein sequence ID" value="EUJ22939.1"/>
    <property type="molecule type" value="Genomic_DNA"/>
</dbReference>